<comment type="caution">
    <text evidence="2">The sequence shown here is derived from an EMBL/GenBank/DDBJ whole genome shotgun (WGS) entry which is preliminary data.</text>
</comment>
<gene>
    <name evidence="2" type="ORF">PG999_009997</name>
</gene>
<feature type="compositionally biased region" description="Basic residues" evidence="1">
    <location>
        <begin position="1"/>
        <end position="12"/>
    </location>
</feature>
<proteinExistence type="predicted"/>
<accession>A0AAW0QML8</accession>
<evidence type="ECO:0008006" key="4">
    <source>
        <dbReference type="Google" id="ProtNLM"/>
    </source>
</evidence>
<keyword evidence="3" id="KW-1185">Reference proteome</keyword>
<protein>
    <recommendedName>
        <fullName evidence="4">Small, acid-soluble spore protein, alpha/beta type</fullName>
    </recommendedName>
</protein>
<evidence type="ECO:0000256" key="1">
    <source>
        <dbReference type="SAM" id="MobiDB-lite"/>
    </source>
</evidence>
<dbReference type="Proteomes" id="UP001392437">
    <property type="component" value="Unassembled WGS sequence"/>
</dbReference>
<dbReference type="EMBL" id="JAQQWP010000008">
    <property type="protein sequence ID" value="KAK8106638.1"/>
    <property type="molecule type" value="Genomic_DNA"/>
</dbReference>
<feature type="compositionally biased region" description="Basic and acidic residues" evidence="1">
    <location>
        <begin position="13"/>
        <end position="22"/>
    </location>
</feature>
<reference evidence="2 3" key="1">
    <citation type="submission" date="2023-01" db="EMBL/GenBank/DDBJ databases">
        <title>Analysis of 21 Apiospora genomes using comparative genomics revels a genus with tremendous synthesis potential of carbohydrate active enzymes and secondary metabolites.</title>
        <authorList>
            <person name="Sorensen T."/>
        </authorList>
    </citation>
    <scope>NUCLEOTIDE SEQUENCE [LARGE SCALE GENOMIC DNA]</scope>
    <source>
        <strain evidence="2 3">CBS 117206</strain>
    </source>
</reference>
<evidence type="ECO:0000313" key="3">
    <source>
        <dbReference type="Proteomes" id="UP001392437"/>
    </source>
</evidence>
<name>A0AAW0QML8_9PEZI</name>
<feature type="region of interest" description="Disordered" evidence="1">
    <location>
        <begin position="1"/>
        <end position="22"/>
    </location>
</feature>
<organism evidence="2 3">
    <name type="scientific">Apiospora kogelbergensis</name>
    <dbReference type="NCBI Taxonomy" id="1337665"/>
    <lineage>
        <taxon>Eukaryota</taxon>
        <taxon>Fungi</taxon>
        <taxon>Dikarya</taxon>
        <taxon>Ascomycota</taxon>
        <taxon>Pezizomycotina</taxon>
        <taxon>Sordariomycetes</taxon>
        <taxon>Xylariomycetidae</taxon>
        <taxon>Amphisphaeriales</taxon>
        <taxon>Apiosporaceae</taxon>
        <taxon>Apiospora</taxon>
    </lineage>
</organism>
<evidence type="ECO:0000313" key="2">
    <source>
        <dbReference type="EMBL" id="KAK8106638.1"/>
    </source>
</evidence>
<sequence>MPAWRREHRRPHPGRDPRDPRGREHLEALKEQAEQNLPSTSIREGLSINKMGNVVDRMGNHLGHIGR</sequence>
<dbReference type="AlphaFoldDB" id="A0AAW0QML8"/>